<dbReference type="Pfam" id="PF00589">
    <property type="entry name" value="Phage_integrase"/>
    <property type="match status" value="1"/>
</dbReference>
<dbReference type="Gene3D" id="1.10.443.10">
    <property type="entry name" value="Intergrase catalytic core"/>
    <property type="match status" value="1"/>
</dbReference>
<evidence type="ECO:0000313" key="9">
    <source>
        <dbReference type="Proteomes" id="UP001478862"/>
    </source>
</evidence>
<comment type="caution">
    <text evidence="8">The sequence shown here is derived from an EMBL/GenBank/DDBJ whole genome shotgun (WGS) entry which is preliminary data.</text>
</comment>
<keyword evidence="9" id="KW-1185">Reference proteome</keyword>
<accession>A0ABV1MVL8</accession>
<evidence type="ECO:0000256" key="1">
    <source>
        <dbReference type="ARBA" id="ARBA00008857"/>
    </source>
</evidence>
<dbReference type="InterPro" id="IPR013762">
    <property type="entry name" value="Integrase-like_cat_sf"/>
</dbReference>
<evidence type="ECO:0000256" key="2">
    <source>
        <dbReference type="ARBA" id="ARBA00022908"/>
    </source>
</evidence>
<dbReference type="InterPro" id="IPR044068">
    <property type="entry name" value="CB"/>
</dbReference>
<protein>
    <submittedName>
        <fullName evidence="8">Site-specific integrase</fullName>
    </submittedName>
</protein>
<dbReference type="InterPro" id="IPR010998">
    <property type="entry name" value="Integrase_recombinase_N"/>
</dbReference>
<dbReference type="EMBL" id="JBEGDG010000015">
    <property type="protein sequence ID" value="MEQ6356551.1"/>
    <property type="molecule type" value="Genomic_DNA"/>
</dbReference>
<dbReference type="PROSITE" id="PS51898">
    <property type="entry name" value="TYR_RECOMBINASE"/>
    <property type="match status" value="1"/>
</dbReference>
<dbReference type="CDD" id="cd00397">
    <property type="entry name" value="DNA_BRE_C"/>
    <property type="match status" value="1"/>
</dbReference>
<evidence type="ECO:0000259" key="6">
    <source>
        <dbReference type="PROSITE" id="PS51898"/>
    </source>
</evidence>
<reference evidence="8 9" key="1">
    <citation type="submission" date="2024-06" db="EMBL/GenBank/DDBJ databases">
        <title>Lysinibacillus zambalefons sp. nov., a Novel Firmicute Isolated from the Poon Bato Zambales Hyperalkaline Spring.</title>
        <authorList>
            <person name="Aja J.A."/>
            <person name="Lazaro J.E.H."/>
            <person name="Llorin L.D."/>
            <person name="Lim K.R."/>
            <person name="Teodosio J."/>
            <person name="Dalisay D.S."/>
        </authorList>
    </citation>
    <scope>NUCLEOTIDE SEQUENCE [LARGE SCALE GENOMIC DNA]</scope>
    <source>
        <strain evidence="8 9">M3</strain>
    </source>
</reference>
<dbReference type="PROSITE" id="PS51900">
    <property type="entry name" value="CB"/>
    <property type="match status" value="1"/>
</dbReference>
<dbReference type="PANTHER" id="PTHR30349">
    <property type="entry name" value="PHAGE INTEGRASE-RELATED"/>
    <property type="match status" value="1"/>
</dbReference>
<organism evidence="8 9">
    <name type="scientific">Lysinibacillus zambalensis</name>
    <dbReference type="NCBI Taxonomy" id="3160866"/>
    <lineage>
        <taxon>Bacteria</taxon>
        <taxon>Bacillati</taxon>
        <taxon>Bacillota</taxon>
        <taxon>Bacilli</taxon>
        <taxon>Bacillales</taxon>
        <taxon>Bacillaceae</taxon>
        <taxon>Lysinibacillus</taxon>
    </lineage>
</organism>
<evidence type="ECO:0000259" key="7">
    <source>
        <dbReference type="PROSITE" id="PS51900"/>
    </source>
</evidence>
<dbReference type="PANTHER" id="PTHR30349:SF64">
    <property type="entry name" value="PROPHAGE INTEGRASE INTD-RELATED"/>
    <property type="match status" value="1"/>
</dbReference>
<keyword evidence="4" id="KW-0233">DNA recombination</keyword>
<dbReference type="InterPro" id="IPR002104">
    <property type="entry name" value="Integrase_catalytic"/>
</dbReference>
<feature type="domain" description="Core-binding (CB)" evidence="7">
    <location>
        <begin position="18"/>
        <end position="101"/>
    </location>
</feature>
<name>A0ABV1MVL8_9BACI</name>
<dbReference type="Proteomes" id="UP001478862">
    <property type="component" value="Unassembled WGS sequence"/>
</dbReference>
<keyword evidence="3 5" id="KW-0238">DNA-binding</keyword>
<dbReference type="Pfam" id="PF13495">
    <property type="entry name" value="Phage_int_SAM_4"/>
    <property type="match status" value="1"/>
</dbReference>
<evidence type="ECO:0000313" key="8">
    <source>
        <dbReference type="EMBL" id="MEQ6356551.1"/>
    </source>
</evidence>
<dbReference type="InterPro" id="IPR011010">
    <property type="entry name" value="DNA_brk_join_enz"/>
</dbReference>
<proteinExistence type="inferred from homology"/>
<keyword evidence="2" id="KW-0229">DNA integration</keyword>
<evidence type="ECO:0000256" key="4">
    <source>
        <dbReference type="ARBA" id="ARBA00023172"/>
    </source>
</evidence>
<dbReference type="RefSeq" id="WP_349660997.1">
    <property type="nucleotide sequence ID" value="NZ_JBEGDG010000015.1"/>
</dbReference>
<gene>
    <name evidence="8" type="ORF">ABNX05_18165</name>
</gene>
<sequence>MAIKIPPVTTEEWLECNEWNRKIVDKFLKQQHLSDKTLKQYTSALKIFVRYVKDEFDNRPIHKLKARHALDYQNHLMSLELSSNAVKFKRSAVSSLCNYIELYYGEDYPEFRNIFNKAIPSPPKQLVREKNIVAKEDIDRLIAELEKEGEYQMIAYFLLSYSTGARRAEIAQMKKEFFDMPKVKNKDFYATPHVRGKGKGKVGKPIKLMYSEEARQAILKWLEIRGEDDNPYVFVRKFKNGETKELSPDAFNAWFTNKFNYILGYKLTPHALRRSRATHLVVEEGKDINKAKVLLNHISTETTSIYVIKDDSDELDDIF</sequence>
<evidence type="ECO:0000256" key="5">
    <source>
        <dbReference type="PROSITE-ProRule" id="PRU01248"/>
    </source>
</evidence>
<dbReference type="SUPFAM" id="SSF56349">
    <property type="entry name" value="DNA breaking-rejoining enzymes"/>
    <property type="match status" value="1"/>
</dbReference>
<comment type="similarity">
    <text evidence="1">Belongs to the 'phage' integrase family.</text>
</comment>
<dbReference type="Gene3D" id="1.10.150.130">
    <property type="match status" value="1"/>
</dbReference>
<feature type="domain" description="Tyr recombinase" evidence="6">
    <location>
        <begin position="128"/>
        <end position="319"/>
    </location>
</feature>
<evidence type="ECO:0000256" key="3">
    <source>
        <dbReference type="ARBA" id="ARBA00023125"/>
    </source>
</evidence>
<dbReference type="InterPro" id="IPR004107">
    <property type="entry name" value="Integrase_SAM-like_N"/>
</dbReference>
<dbReference type="InterPro" id="IPR050090">
    <property type="entry name" value="Tyrosine_recombinase_XerCD"/>
</dbReference>